<sequence>MLNYNLSTIITMFSESKVTEIYFMADDFCKEFALQQKKYMVEDQSHKHRNKPNRMSDSEIMVILILFHSGGFRCFKHYYKEYVCKHLSHLFPSPVSYNRFVELEKEVLLPLTIFIKKVLLGTCTGISFVDSTPLRVCRNQRILIHKTFEGLAERGKCSVGWFFGFKLHLIINDKGEILNFMFTPGNVDDREPLKQGKFLDNIKGKLCADKGYIGQALFENLFLNGIQLVTEVKNNMRNSLMSIADKILLRKRALIETVNDELKNIAQIEHSRHLRSTTSSQMPYQPLRLIVSLTRNPPLI</sequence>
<accession>I9F508</accession>
<dbReference type="Pfam" id="PF13612">
    <property type="entry name" value="DDE_Tnp_1_3"/>
    <property type="match status" value="1"/>
</dbReference>
<comment type="caution">
    <text evidence="2">The sequence shown here is derived from an EMBL/GenBank/DDBJ whole genome shotgun (WGS) entry which is preliminary data.</text>
</comment>
<keyword evidence="3" id="KW-1185">Reference proteome</keyword>
<proteinExistence type="predicted"/>
<dbReference type="EMBL" id="AGXG01000079">
    <property type="protein sequence ID" value="EIY28089.1"/>
    <property type="molecule type" value="Genomic_DNA"/>
</dbReference>
<dbReference type="NCBIfam" id="NF033520">
    <property type="entry name" value="transpos_IS982"/>
    <property type="match status" value="1"/>
</dbReference>
<organism evidence="2 3">
    <name type="scientific">Bacteroides cellulosilyticus CL02T12C19</name>
    <dbReference type="NCBI Taxonomy" id="997874"/>
    <lineage>
        <taxon>Bacteria</taxon>
        <taxon>Pseudomonadati</taxon>
        <taxon>Bacteroidota</taxon>
        <taxon>Bacteroidia</taxon>
        <taxon>Bacteroidales</taxon>
        <taxon>Bacteroidaceae</taxon>
        <taxon>Bacteroides</taxon>
    </lineage>
</organism>
<protein>
    <recommendedName>
        <fullName evidence="1">Transposase DDE domain-containing protein</fullName>
    </recommendedName>
</protein>
<name>I9F508_9BACE</name>
<feature type="domain" description="Transposase DDE" evidence="1">
    <location>
        <begin position="121"/>
        <end position="274"/>
    </location>
</feature>
<dbReference type="PATRIC" id="fig|997874.3.peg.3612"/>
<dbReference type="HOGENOM" id="CLU_073308_1_0_10"/>
<gene>
    <name evidence="2" type="ORF">HMPREF1062_03521</name>
</gene>
<dbReference type="Proteomes" id="UP000003741">
    <property type="component" value="Unassembled WGS sequence"/>
</dbReference>
<evidence type="ECO:0000313" key="3">
    <source>
        <dbReference type="Proteomes" id="UP000003741"/>
    </source>
</evidence>
<dbReference type="AlphaFoldDB" id="I9F508"/>
<evidence type="ECO:0000313" key="2">
    <source>
        <dbReference type="EMBL" id="EIY28089.1"/>
    </source>
</evidence>
<evidence type="ECO:0000259" key="1">
    <source>
        <dbReference type="Pfam" id="PF13612"/>
    </source>
</evidence>
<dbReference type="InterPro" id="IPR025668">
    <property type="entry name" value="Tnp_DDE_dom"/>
</dbReference>
<reference evidence="2 3" key="1">
    <citation type="submission" date="2012-02" db="EMBL/GenBank/DDBJ databases">
        <title>The Genome Sequence of Bacteroides cellulosilyticus CL02T12C19.</title>
        <authorList>
            <consortium name="The Broad Institute Genome Sequencing Platform"/>
            <person name="Earl A."/>
            <person name="Ward D."/>
            <person name="Feldgarden M."/>
            <person name="Gevers D."/>
            <person name="Zitomersky N.L."/>
            <person name="Coyne M.J."/>
            <person name="Comstock L.E."/>
            <person name="Young S.K."/>
            <person name="Zeng Q."/>
            <person name="Gargeya S."/>
            <person name="Fitzgerald M."/>
            <person name="Haas B."/>
            <person name="Abouelleil A."/>
            <person name="Alvarado L."/>
            <person name="Arachchi H.M."/>
            <person name="Berlin A."/>
            <person name="Chapman S.B."/>
            <person name="Gearin G."/>
            <person name="Goldberg J."/>
            <person name="Griggs A."/>
            <person name="Gujja S."/>
            <person name="Hansen M."/>
            <person name="Heiman D."/>
            <person name="Howarth C."/>
            <person name="Larimer J."/>
            <person name="Lui A."/>
            <person name="MacDonald P.J.P."/>
            <person name="McCowen C."/>
            <person name="Montmayeur A."/>
            <person name="Murphy C."/>
            <person name="Neiman D."/>
            <person name="Pearson M."/>
            <person name="Priest M."/>
            <person name="Roberts A."/>
            <person name="Saif S."/>
            <person name="Shea T."/>
            <person name="Sisk P."/>
            <person name="Stolte C."/>
            <person name="Sykes S."/>
            <person name="Wortman J."/>
            <person name="Nusbaum C."/>
            <person name="Birren B."/>
        </authorList>
    </citation>
    <scope>NUCLEOTIDE SEQUENCE [LARGE SCALE GENOMIC DNA]</scope>
    <source>
        <strain evidence="2 3">CL02T12C19</strain>
    </source>
</reference>